<comment type="function">
    <text evidence="7 9">Plays a role in endocytic trafficking. Required for receptor recycling from endosomes, both to the trans-Golgi network and the plasma membrane.</text>
</comment>
<dbReference type="CDD" id="cd13288">
    <property type="entry name" value="PH_Ses"/>
    <property type="match status" value="1"/>
</dbReference>
<evidence type="ECO:0000256" key="10">
    <source>
        <dbReference type="SAM" id="MobiDB-lite"/>
    </source>
</evidence>
<gene>
    <name evidence="12" type="primary">PHETA2</name>
</gene>
<evidence type="ECO:0000256" key="4">
    <source>
        <dbReference type="ARBA" id="ARBA00022753"/>
    </source>
</evidence>
<evidence type="ECO:0000259" key="11">
    <source>
        <dbReference type="PROSITE" id="PS50003"/>
    </source>
</evidence>
<evidence type="ECO:0000256" key="1">
    <source>
        <dbReference type="ARBA" id="ARBA00004172"/>
    </source>
</evidence>
<keyword evidence="6 9" id="KW-0968">Cytoplasmic vesicle</keyword>
<dbReference type="GO" id="GO:0042147">
    <property type="term" value="P:retrograde transport, endosome to Golgi"/>
    <property type="evidence" value="ECO:0007669"/>
    <property type="project" value="UniProtKB-UniRule"/>
</dbReference>
<dbReference type="Ensembl" id="ENSAPLT00000036899.1">
    <property type="protein sequence ID" value="ENSAPLP00000024400.1"/>
    <property type="gene ID" value="ENSAPLG00000028764.1"/>
</dbReference>
<evidence type="ECO:0000256" key="2">
    <source>
        <dbReference type="ARBA" id="ARBA00004601"/>
    </source>
</evidence>
<feature type="region of interest" description="Disordered" evidence="10">
    <location>
        <begin position="175"/>
        <end position="254"/>
    </location>
</feature>
<name>A0A493TFD2_ANAPP</name>
<dbReference type="GO" id="GO:0005802">
    <property type="term" value="C:trans-Golgi network"/>
    <property type="evidence" value="ECO:0007669"/>
    <property type="project" value="UniProtKB-UniRule"/>
</dbReference>
<evidence type="ECO:0000256" key="9">
    <source>
        <dbReference type="RuleBase" id="RU369082"/>
    </source>
</evidence>
<dbReference type="GO" id="GO:0042803">
    <property type="term" value="F:protein homodimerization activity"/>
    <property type="evidence" value="ECO:0007669"/>
    <property type="project" value="Ensembl"/>
</dbReference>
<keyword evidence="5 9" id="KW-0333">Golgi apparatus</keyword>
<dbReference type="GO" id="GO:0007032">
    <property type="term" value="P:endosome organization"/>
    <property type="evidence" value="ECO:0007669"/>
    <property type="project" value="UniProtKB-UniRule"/>
</dbReference>
<dbReference type="GeneTree" id="ENSGT00940000162686"/>
<dbReference type="InterPro" id="IPR001849">
    <property type="entry name" value="PH_domain"/>
</dbReference>
<dbReference type="SMART" id="SM00233">
    <property type="entry name" value="PH"/>
    <property type="match status" value="1"/>
</dbReference>
<organism evidence="12 13">
    <name type="scientific">Anas platyrhynchos platyrhynchos</name>
    <name type="common">Northern mallard</name>
    <dbReference type="NCBI Taxonomy" id="8840"/>
    <lineage>
        <taxon>Eukaryota</taxon>
        <taxon>Metazoa</taxon>
        <taxon>Chordata</taxon>
        <taxon>Craniata</taxon>
        <taxon>Vertebrata</taxon>
        <taxon>Euteleostomi</taxon>
        <taxon>Archelosauria</taxon>
        <taxon>Archosauria</taxon>
        <taxon>Dinosauria</taxon>
        <taxon>Saurischia</taxon>
        <taxon>Theropoda</taxon>
        <taxon>Coelurosauria</taxon>
        <taxon>Aves</taxon>
        <taxon>Neognathae</taxon>
        <taxon>Galloanserae</taxon>
        <taxon>Anseriformes</taxon>
        <taxon>Anatidae</taxon>
        <taxon>Anatinae</taxon>
        <taxon>Anas</taxon>
    </lineage>
</organism>
<dbReference type="PANTHER" id="PTHR22902:SF15">
    <property type="entry name" value="SESQUIPEDALIAN-2"/>
    <property type="match status" value="1"/>
</dbReference>
<evidence type="ECO:0000256" key="8">
    <source>
        <dbReference type="ARBA" id="ARBA00060846"/>
    </source>
</evidence>
<dbReference type="GO" id="GO:0005769">
    <property type="term" value="C:early endosome"/>
    <property type="evidence" value="ECO:0007669"/>
    <property type="project" value="UniProtKB-SubCell"/>
</dbReference>
<dbReference type="GO" id="GO:0030136">
    <property type="term" value="C:clathrin-coated vesicle"/>
    <property type="evidence" value="ECO:0007669"/>
    <property type="project" value="UniProtKB-SubCell"/>
</dbReference>
<dbReference type="Pfam" id="PF00169">
    <property type="entry name" value="PH"/>
    <property type="match status" value="1"/>
</dbReference>
<accession>A0A493TFD2</accession>
<dbReference type="FunFam" id="2.30.29.30:FF:000250">
    <property type="entry name" value="Sesquipedalian-1 isoform A"/>
    <property type="match status" value="1"/>
</dbReference>
<comment type="similarity">
    <text evidence="8 9">Belongs to the sesquipedalian family.</text>
</comment>
<comment type="subcellular location">
    <subcellularLocation>
        <location evidence="9">Early endosome</location>
    </subcellularLocation>
    <subcellularLocation>
        <location evidence="1 9">Recycling endosome</location>
    </subcellularLocation>
    <subcellularLocation>
        <location evidence="2 9">Golgi apparatus</location>
        <location evidence="2 9">trans-Golgi network</location>
    </subcellularLocation>
    <subcellularLocation>
        <location evidence="9">Cytoplasmic vesicle</location>
        <location evidence="9">Clathrin-coated vesicle</location>
    </subcellularLocation>
</comment>
<reference evidence="12 13" key="1">
    <citation type="submission" date="2017-10" db="EMBL/GenBank/DDBJ databases">
        <title>A new Pekin duck reference genome.</title>
        <authorList>
            <person name="Hou Z.-C."/>
            <person name="Zhou Z.-K."/>
            <person name="Zhu F."/>
            <person name="Hou S.-S."/>
        </authorList>
    </citation>
    <scope>NUCLEOTIDE SEQUENCE [LARGE SCALE GENOMIC DNA]</scope>
</reference>
<dbReference type="InterPro" id="IPR011993">
    <property type="entry name" value="PH-like_dom_sf"/>
</dbReference>
<sequence>MKLNERSVAHYATCDSPTDHAGFLRKRVERHHHHAHHGTSYQRRWFVLKGNLLFYFEERESREPVGLVVLEGCTVELCEAAEEFAFAIRFDDAGAKAYVLVADGQAAMEAWVKALSRASFDYMRLVVRELEKQLEEACTSLAACRKSPRRSSGRKRHLSNPALLPVQEKPAILENGYSTWGSGPERDGGHSKPPPLPPRRPLARLAGEPGVTGDGLLRQAAPLVRAGDRGAETRVAGEAEEGTPVTPGTRSAACPPVSGRAARGMLPAPFPRRQPVCGTWLPACCLATREGRVSSPGLAWHFQQRASSSFHRNSRAQCLPSWHGRCSVLFAASPSPVALVLFLSVEICTGQHLL</sequence>
<keyword evidence="13" id="KW-1185">Reference proteome</keyword>
<protein>
    <recommendedName>
        <fullName evidence="9">Sesquipedalian</fullName>
        <shortName evidence="9">Ses</shortName>
    </recommendedName>
    <alternativeName>
        <fullName evidence="9">PH domain-containing endocytic trafficking adaptor</fullName>
    </alternativeName>
</protein>
<dbReference type="PANTHER" id="PTHR22902">
    <property type="entry name" value="SESQUIPEDALIAN"/>
    <property type="match status" value="1"/>
</dbReference>
<evidence type="ECO:0000313" key="13">
    <source>
        <dbReference type="Proteomes" id="UP000016666"/>
    </source>
</evidence>
<feature type="compositionally biased region" description="Basic and acidic residues" evidence="10">
    <location>
        <begin position="226"/>
        <end position="237"/>
    </location>
</feature>
<proteinExistence type="inferred from homology"/>
<dbReference type="Proteomes" id="UP000016666">
    <property type="component" value="Chromosome 1"/>
</dbReference>
<dbReference type="Gene3D" id="2.30.29.30">
    <property type="entry name" value="Pleckstrin-homology domain (PH domain)/Phosphotyrosine-binding domain (PTB)"/>
    <property type="match status" value="1"/>
</dbReference>
<keyword evidence="4 9" id="KW-0967">Endosome</keyword>
<feature type="domain" description="PH" evidence="11">
    <location>
        <begin position="17"/>
        <end position="120"/>
    </location>
</feature>
<dbReference type="STRING" id="8840.ENSAPLP00000024400"/>
<dbReference type="InterPro" id="IPR045188">
    <property type="entry name" value="Boi1/Boi2-like"/>
</dbReference>
<dbReference type="GO" id="GO:0005829">
    <property type="term" value="C:cytosol"/>
    <property type="evidence" value="ECO:0007669"/>
    <property type="project" value="GOC"/>
</dbReference>
<evidence type="ECO:0000313" key="12">
    <source>
        <dbReference type="Ensembl" id="ENSAPLP00000024400.1"/>
    </source>
</evidence>
<dbReference type="GO" id="GO:0001881">
    <property type="term" value="P:receptor recycling"/>
    <property type="evidence" value="ECO:0007669"/>
    <property type="project" value="UniProtKB-UniRule"/>
</dbReference>
<reference evidence="12" key="2">
    <citation type="submission" date="2025-08" db="UniProtKB">
        <authorList>
            <consortium name="Ensembl"/>
        </authorList>
    </citation>
    <scope>IDENTIFICATION</scope>
</reference>
<evidence type="ECO:0000256" key="7">
    <source>
        <dbReference type="ARBA" id="ARBA00055391"/>
    </source>
</evidence>
<evidence type="ECO:0000256" key="5">
    <source>
        <dbReference type="ARBA" id="ARBA00023034"/>
    </source>
</evidence>
<evidence type="ECO:0000256" key="3">
    <source>
        <dbReference type="ARBA" id="ARBA00022553"/>
    </source>
</evidence>
<dbReference type="SUPFAM" id="SSF50729">
    <property type="entry name" value="PH domain-like"/>
    <property type="match status" value="1"/>
</dbReference>
<reference evidence="12" key="3">
    <citation type="submission" date="2025-09" db="UniProtKB">
        <authorList>
            <consortium name="Ensembl"/>
        </authorList>
    </citation>
    <scope>IDENTIFICATION</scope>
</reference>
<dbReference type="AlphaFoldDB" id="A0A493TFD2"/>
<keyword evidence="3 9" id="KW-0597">Phosphoprotein</keyword>
<dbReference type="PROSITE" id="PS50003">
    <property type="entry name" value="PH_DOMAIN"/>
    <property type="match status" value="1"/>
</dbReference>
<evidence type="ECO:0000256" key="6">
    <source>
        <dbReference type="ARBA" id="ARBA00023329"/>
    </source>
</evidence>
<dbReference type="GO" id="GO:0055037">
    <property type="term" value="C:recycling endosome"/>
    <property type="evidence" value="ECO:0007669"/>
    <property type="project" value="UniProtKB-SubCell"/>
</dbReference>